<dbReference type="SMART" id="SM00028">
    <property type="entry name" value="TPR"/>
    <property type="match status" value="4"/>
</dbReference>
<dbReference type="SUPFAM" id="SSF48452">
    <property type="entry name" value="TPR-like"/>
    <property type="match status" value="1"/>
</dbReference>
<name>A0ABQ5TLR6_9BACI</name>
<feature type="repeat" description="TPR" evidence="1">
    <location>
        <begin position="227"/>
        <end position="260"/>
    </location>
</feature>
<dbReference type="PROSITE" id="PS50943">
    <property type="entry name" value="HTH_CROC1"/>
    <property type="match status" value="1"/>
</dbReference>
<reference evidence="3 4" key="1">
    <citation type="submission" date="2023-02" db="EMBL/GenBank/DDBJ databases">
        <title>Oceanobacillus kimchii IFOP_LL358 isolated form Alexandrium catenella lab strain.</title>
        <authorList>
            <person name="Gajardo G."/>
            <person name="Ueki S."/>
            <person name="Maruyama F."/>
        </authorList>
    </citation>
    <scope>NUCLEOTIDE SEQUENCE [LARGE SCALE GENOMIC DNA]</scope>
    <source>
        <strain evidence="3 4">IFOP_LL358</strain>
    </source>
</reference>
<evidence type="ECO:0000313" key="3">
    <source>
        <dbReference type="EMBL" id="GLO67261.1"/>
    </source>
</evidence>
<dbReference type="InterPro" id="IPR019734">
    <property type="entry name" value="TPR_rpt"/>
</dbReference>
<dbReference type="CDD" id="cd00093">
    <property type="entry name" value="HTH_XRE"/>
    <property type="match status" value="1"/>
</dbReference>
<dbReference type="InterPro" id="IPR010982">
    <property type="entry name" value="Lambda_DNA-bd_dom_sf"/>
</dbReference>
<organism evidence="3 4">
    <name type="scientific">Oceanobacillus kimchii</name>
    <dbReference type="NCBI Taxonomy" id="746691"/>
    <lineage>
        <taxon>Bacteria</taxon>
        <taxon>Bacillati</taxon>
        <taxon>Bacillota</taxon>
        <taxon>Bacilli</taxon>
        <taxon>Bacillales</taxon>
        <taxon>Bacillaceae</taxon>
        <taxon>Oceanobacillus</taxon>
    </lineage>
</organism>
<dbReference type="Pfam" id="PF13181">
    <property type="entry name" value="TPR_8"/>
    <property type="match status" value="2"/>
</dbReference>
<dbReference type="InterPro" id="IPR001387">
    <property type="entry name" value="Cro/C1-type_HTH"/>
</dbReference>
<dbReference type="SUPFAM" id="SSF47413">
    <property type="entry name" value="lambda repressor-like DNA-binding domains"/>
    <property type="match status" value="1"/>
</dbReference>
<protein>
    <submittedName>
        <fullName evidence="3">Transcriptional regulator</fullName>
    </submittedName>
</protein>
<evidence type="ECO:0000256" key="1">
    <source>
        <dbReference type="PROSITE-ProRule" id="PRU00339"/>
    </source>
</evidence>
<dbReference type="Pfam" id="PF01381">
    <property type="entry name" value="HTH_3"/>
    <property type="match status" value="1"/>
</dbReference>
<accession>A0ABQ5TLR6</accession>
<dbReference type="Gene3D" id="1.25.40.10">
    <property type="entry name" value="Tetratricopeptide repeat domain"/>
    <property type="match status" value="1"/>
</dbReference>
<dbReference type="Proteomes" id="UP001275436">
    <property type="component" value="Unassembled WGS sequence"/>
</dbReference>
<keyword evidence="1" id="KW-0802">TPR repeat</keyword>
<sequence>MVHFGYMLKFYRQEQKMTQSELADGIISISYLSKIENKYVDPPDEIKELLCSKLGINETQLRQVPILDLCQKWFQSLFLRNINSSVMLYKQLCSNKQLITVQDMNHLFEIHKLRYYLIQNDKQKIEEQFQKLQLLSPYFTDAESFYWLKFIGQYYFSREKYKKAIDYFQKSLDRLTYIEVSKKEEKHDVFYMIALSASYIRETYTTLIHAQQTLTYYQKQYNFKRTAQCYLLLGISHSRMQDYEAAMNSYQQAKKIADRINNINLQTKCYQNIGYLFSECNQSEQAIEYYKKSFVLRAEPEKQLYPIIGLMKEYYRIHDLIHAKEWLDKGLAIVEEDDQSIYRYELDVYNQLINKVSSKLEEIILEKIIPFAEEKQLYLKKTAYLEILATHYYGQRKYKLAATYYNHALHTTKAVEGR</sequence>
<dbReference type="SMART" id="SM00530">
    <property type="entry name" value="HTH_XRE"/>
    <property type="match status" value="1"/>
</dbReference>
<gene>
    <name evidence="3" type="primary">nprR_4</name>
    <name evidence="3" type="ORF">MACH08_30450</name>
</gene>
<evidence type="ECO:0000313" key="4">
    <source>
        <dbReference type="Proteomes" id="UP001275436"/>
    </source>
</evidence>
<comment type="caution">
    <text evidence="3">The sequence shown here is derived from an EMBL/GenBank/DDBJ whole genome shotgun (WGS) entry which is preliminary data.</text>
</comment>
<dbReference type="InterPro" id="IPR011990">
    <property type="entry name" value="TPR-like_helical_dom_sf"/>
</dbReference>
<proteinExistence type="predicted"/>
<keyword evidence="4" id="KW-1185">Reference proteome</keyword>
<dbReference type="PANTHER" id="PTHR10098">
    <property type="entry name" value="RAPSYN-RELATED"/>
    <property type="match status" value="1"/>
</dbReference>
<evidence type="ECO:0000259" key="2">
    <source>
        <dbReference type="PROSITE" id="PS50943"/>
    </source>
</evidence>
<dbReference type="EMBL" id="BSKO01000001">
    <property type="protein sequence ID" value="GLO67261.1"/>
    <property type="molecule type" value="Genomic_DNA"/>
</dbReference>
<feature type="domain" description="HTH cro/C1-type" evidence="2">
    <location>
        <begin position="8"/>
        <end position="61"/>
    </location>
</feature>
<dbReference type="PROSITE" id="PS50005">
    <property type="entry name" value="TPR"/>
    <property type="match status" value="2"/>
</dbReference>
<dbReference type="Gene3D" id="1.10.260.40">
    <property type="entry name" value="lambda repressor-like DNA-binding domains"/>
    <property type="match status" value="1"/>
</dbReference>
<feature type="repeat" description="TPR" evidence="1">
    <location>
        <begin position="267"/>
        <end position="300"/>
    </location>
</feature>